<dbReference type="InterPro" id="IPR053863">
    <property type="entry name" value="Glyoxy/Ble-like_N"/>
</dbReference>
<accession>A0A0C4YB81</accession>
<dbReference type="PANTHER" id="PTHR36503:SF2">
    <property type="entry name" value="BLR2408 PROTEIN"/>
    <property type="match status" value="1"/>
</dbReference>
<dbReference type="OrthoDB" id="4265398at2"/>
<dbReference type="RefSeq" id="WP_043354451.1">
    <property type="nucleotide sequence ID" value="NZ_CP010537.1"/>
</dbReference>
<dbReference type="Pfam" id="PF22677">
    <property type="entry name" value="Ble-like_N"/>
    <property type="match status" value="1"/>
</dbReference>
<keyword evidence="3" id="KW-1185">Reference proteome</keyword>
<evidence type="ECO:0000313" key="2">
    <source>
        <dbReference type="EMBL" id="AJG22822.1"/>
    </source>
</evidence>
<organism evidence="2 3">
    <name type="scientific">Cupriavidus basilensis</name>
    <dbReference type="NCBI Taxonomy" id="68895"/>
    <lineage>
        <taxon>Bacteria</taxon>
        <taxon>Pseudomonadati</taxon>
        <taxon>Pseudomonadota</taxon>
        <taxon>Betaproteobacteria</taxon>
        <taxon>Burkholderiales</taxon>
        <taxon>Burkholderiaceae</taxon>
        <taxon>Cupriavidus</taxon>
    </lineage>
</organism>
<dbReference type="PROSITE" id="PS51819">
    <property type="entry name" value="VOC"/>
    <property type="match status" value="1"/>
</dbReference>
<reference evidence="2 3" key="1">
    <citation type="journal article" date="2015" name="Genome Announc.">
        <title>Complete Genome Sequence of Cupriavidus basilensis 4G11, Isolated from the Oak Ridge Field Research Center Site.</title>
        <authorList>
            <person name="Ray J."/>
            <person name="Waters R.J."/>
            <person name="Skerker J.M."/>
            <person name="Kuehl J.V."/>
            <person name="Price M.N."/>
            <person name="Huang J."/>
            <person name="Chakraborty R."/>
            <person name="Arkin A.P."/>
            <person name="Deutschbauer A."/>
        </authorList>
    </citation>
    <scope>NUCLEOTIDE SEQUENCE [LARGE SCALE GENOMIC DNA]</scope>
    <source>
        <strain evidence="2">4G11</strain>
    </source>
</reference>
<dbReference type="Gene3D" id="3.10.180.10">
    <property type="entry name" value="2,3-Dihydroxybiphenyl 1,2-Dioxygenase, domain 1"/>
    <property type="match status" value="1"/>
</dbReference>
<gene>
    <name evidence="2" type="ORF">RR42_s1234</name>
</gene>
<dbReference type="KEGG" id="cbw:RR42_s1234"/>
<name>A0A0C4YB81_9BURK</name>
<dbReference type="STRING" id="68895.RR42_s1234"/>
<evidence type="ECO:0000259" key="1">
    <source>
        <dbReference type="PROSITE" id="PS51819"/>
    </source>
</evidence>
<feature type="domain" description="VOC" evidence="1">
    <location>
        <begin position="3"/>
        <end position="127"/>
    </location>
</feature>
<dbReference type="PANTHER" id="PTHR36503">
    <property type="entry name" value="BLR2520 PROTEIN"/>
    <property type="match status" value="1"/>
</dbReference>
<dbReference type="InterPro" id="IPR037523">
    <property type="entry name" value="VOC_core"/>
</dbReference>
<dbReference type="AlphaFoldDB" id="A0A0C4YB81"/>
<dbReference type="EMBL" id="CP010537">
    <property type="protein sequence ID" value="AJG22822.1"/>
    <property type="molecule type" value="Genomic_DNA"/>
</dbReference>
<evidence type="ECO:0000313" key="3">
    <source>
        <dbReference type="Proteomes" id="UP000031843"/>
    </source>
</evidence>
<sequence length="138" mass="15121">MHKQIYLNLAVADLQRSQDFFKGLGFTFNPQFTNDDAACMVIGENIHAMLLKHAFFKTFTTRKLCDTSESTEVLICISCESRAEVDAMVAKALAAGATAPRAPQDHGFMYGHGFDDLDGHIWELVYMEPSAPGATSAA</sequence>
<protein>
    <submittedName>
        <fullName evidence="2">Glyoxalase family protein</fullName>
    </submittedName>
</protein>
<proteinExistence type="predicted"/>
<dbReference type="SUPFAM" id="SSF54593">
    <property type="entry name" value="Glyoxalase/Bleomycin resistance protein/Dihydroxybiphenyl dioxygenase"/>
    <property type="match status" value="1"/>
</dbReference>
<dbReference type="InterPro" id="IPR029068">
    <property type="entry name" value="Glyas_Bleomycin-R_OHBP_Dase"/>
</dbReference>
<dbReference type="Proteomes" id="UP000031843">
    <property type="component" value="Chromosome secondary"/>
</dbReference>